<dbReference type="Pfam" id="PF06258">
    <property type="entry name" value="Mito_fiss_Elm1"/>
    <property type="match status" value="1"/>
</dbReference>
<dbReference type="EMBL" id="JAINZW010000008">
    <property type="protein sequence ID" value="MBZ4040587.1"/>
    <property type="molecule type" value="Genomic_DNA"/>
</dbReference>
<protein>
    <submittedName>
        <fullName evidence="1">Mitochondrial fission ELM1 family protein</fullName>
    </submittedName>
</protein>
<proteinExistence type="predicted"/>
<dbReference type="Proteomes" id="UP001430954">
    <property type="component" value="Unassembled WGS sequence"/>
</dbReference>
<dbReference type="SUPFAM" id="SSF53756">
    <property type="entry name" value="UDP-Glycosyltransferase/glycogen phosphorylase"/>
    <property type="match status" value="1"/>
</dbReference>
<comment type="caution">
    <text evidence="1">The sequence shown here is derived from an EMBL/GenBank/DDBJ whole genome shotgun (WGS) entry which is preliminary data.</text>
</comment>
<name>A0ABS7T9N7_9GAMM</name>
<accession>A0ABS7T9N7</accession>
<evidence type="ECO:0000313" key="1">
    <source>
        <dbReference type="EMBL" id="MBZ4040587.1"/>
    </source>
</evidence>
<dbReference type="RefSeq" id="WP_223677041.1">
    <property type="nucleotide sequence ID" value="NZ_JAINZW010000008.1"/>
</dbReference>
<evidence type="ECO:0000313" key="2">
    <source>
        <dbReference type="Proteomes" id="UP001430954"/>
    </source>
</evidence>
<reference evidence="1 2" key="1">
    <citation type="submission" date="2021-09" db="EMBL/GenBank/DDBJ databases">
        <title>Lysobacter sp. 13A isolated from the river sediment.</title>
        <authorList>
            <person name="Liu H."/>
            <person name="Li S."/>
            <person name="Mao S."/>
        </authorList>
    </citation>
    <scope>NUCLEOTIDE SEQUENCE [LARGE SCALE GENOMIC DNA]</scope>
    <source>
        <strain evidence="1 2">13A</strain>
    </source>
</reference>
<dbReference type="PANTHER" id="PTHR33986">
    <property type="entry name" value="OS02G0535700 PROTEIN"/>
    <property type="match status" value="1"/>
</dbReference>
<sequence>MQQRSPATWTLTDGNAGNVRQAEALARALGLDARAWALEARAPWAWWAPRRFPGDAAAFGPEFQRAMAEPPQLAIGCGRRAALATRLLGARGVRTVQILAPRTAPRHWDLVVAPEHDGLDGANVIRTLGSLNPVDDAWLAAARREFAALGEFPGPRTALLLGGHSRHSNFDSALLGQAAARIGAAVAREGGSVLATASRRTPATARTHLRERFLGIPGVVWTGIEPGPNPYPGLLAWADRIVCTADSVNMLSEACATEVPVFVAGTEGLHGRPRRFLDSLLGSGRVRLLDDALADWPVTPLRETARVAAEVRARLEF</sequence>
<gene>
    <name evidence="1" type="ORF">K6753_13700</name>
</gene>
<organism evidence="1 2">
    <name type="scientific">Novilysobacter selenitireducens</name>
    <dbReference type="NCBI Taxonomy" id="2872639"/>
    <lineage>
        <taxon>Bacteria</taxon>
        <taxon>Pseudomonadati</taxon>
        <taxon>Pseudomonadota</taxon>
        <taxon>Gammaproteobacteria</taxon>
        <taxon>Lysobacterales</taxon>
        <taxon>Lysobacteraceae</taxon>
        <taxon>Novilysobacter</taxon>
    </lineage>
</organism>
<dbReference type="PANTHER" id="PTHR33986:SF15">
    <property type="entry name" value="MITOCHONDRIAL FISSION PROTEIN ELM1"/>
    <property type="match status" value="1"/>
</dbReference>
<dbReference type="InterPro" id="IPR009367">
    <property type="entry name" value="Elm1-like"/>
</dbReference>
<keyword evidence="2" id="KW-1185">Reference proteome</keyword>